<gene>
    <name evidence="2" type="ORF">D3874_03575</name>
</gene>
<evidence type="ECO:0000259" key="1">
    <source>
        <dbReference type="PROSITE" id="PS50943"/>
    </source>
</evidence>
<dbReference type="SMART" id="SM00530">
    <property type="entry name" value="HTH_XRE"/>
    <property type="match status" value="1"/>
</dbReference>
<dbReference type="Pfam" id="PF01381">
    <property type="entry name" value="HTH_3"/>
    <property type="match status" value="1"/>
</dbReference>
<evidence type="ECO:0000313" key="2">
    <source>
        <dbReference type="EMBL" id="RJF94904.1"/>
    </source>
</evidence>
<dbReference type="GO" id="GO:0003677">
    <property type="term" value="F:DNA binding"/>
    <property type="evidence" value="ECO:0007669"/>
    <property type="project" value="InterPro"/>
</dbReference>
<comment type="caution">
    <text evidence="2">The sequence shown here is derived from an EMBL/GenBank/DDBJ whole genome shotgun (WGS) entry which is preliminary data.</text>
</comment>
<proteinExistence type="predicted"/>
<dbReference type="Gene3D" id="1.10.260.40">
    <property type="entry name" value="lambda repressor-like DNA-binding domains"/>
    <property type="match status" value="1"/>
</dbReference>
<protein>
    <submittedName>
        <fullName evidence="2">Transcriptional regulator</fullName>
    </submittedName>
</protein>
<dbReference type="SUPFAM" id="SSF47413">
    <property type="entry name" value="lambda repressor-like DNA-binding domains"/>
    <property type="match status" value="1"/>
</dbReference>
<sequence>MMNRILTPADIGRLVRQARKAAGLRQDELAGAAGVGLRFVVDLEAGKATAQLGKALQVLSALGCSFEIIPPPDPKGEGGA</sequence>
<dbReference type="InterPro" id="IPR017507">
    <property type="entry name" value="Tscrpt_reg_HipB-like"/>
</dbReference>
<accession>A0A418WUE3</accession>
<keyword evidence="3" id="KW-1185">Reference proteome</keyword>
<name>A0A418WUE3_9PROT</name>
<dbReference type="PROSITE" id="PS50943">
    <property type="entry name" value="HTH_CROC1"/>
    <property type="match status" value="1"/>
</dbReference>
<reference evidence="2 3" key="1">
    <citation type="submission" date="2018-09" db="EMBL/GenBank/DDBJ databases">
        <authorList>
            <person name="Zhu H."/>
        </authorList>
    </citation>
    <scope>NUCLEOTIDE SEQUENCE [LARGE SCALE GENOMIC DNA]</scope>
    <source>
        <strain evidence="2 3">K1W22B-8</strain>
    </source>
</reference>
<dbReference type="AlphaFoldDB" id="A0A418WUE3"/>
<feature type="domain" description="HTH cro/C1-type" evidence="1">
    <location>
        <begin position="15"/>
        <end position="69"/>
    </location>
</feature>
<dbReference type="InterPro" id="IPR001387">
    <property type="entry name" value="Cro/C1-type_HTH"/>
</dbReference>
<dbReference type="InterPro" id="IPR010982">
    <property type="entry name" value="Lambda_DNA-bd_dom_sf"/>
</dbReference>
<dbReference type="RefSeq" id="WP_119776582.1">
    <property type="nucleotide sequence ID" value="NZ_QYUK01000008.1"/>
</dbReference>
<dbReference type="OrthoDB" id="7361823at2"/>
<dbReference type="CDD" id="cd00093">
    <property type="entry name" value="HTH_XRE"/>
    <property type="match status" value="1"/>
</dbReference>
<dbReference type="Proteomes" id="UP000284605">
    <property type="component" value="Unassembled WGS sequence"/>
</dbReference>
<dbReference type="EMBL" id="QYUK01000008">
    <property type="protein sequence ID" value="RJF94904.1"/>
    <property type="molecule type" value="Genomic_DNA"/>
</dbReference>
<evidence type="ECO:0000313" key="3">
    <source>
        <dbReference type="Proteomes" id="UP000284605"/>
    </source>
</evidence>
<dbReference type="NCBIfam" id="TIGR03070">
    <property type="entry name" value="couple_hipB"/>
    <property type="match status" value="1"/>
</dbReference>
<organism evidence="2 3">
    <name type="scientific">Oleomonas cavernae</name>
    <dbReference type="NCBI Taxonomy" id="2320859"/>
    <lineage>
        <taxon>Bacteria</taxon>
        <taxon>Pseudomonadati</taxon>
        <taxon>Pseudomonadota</taxon>
        <taxon>Alphaproteobacteria</taxon>
        <taxon>Acetobacterales</taxon>
        <taxon>Acetobacteraceae</taxon>
        <taxon>Oleomonas</taxon>
    </lineage>
</organism>